<dbReference type="RefSeq" id="WP_181053227.1">
    <property type="nucleotide sequence ID" value="NZ_JACDXJ010000001.1"/>
</dbReference>
<dbReference type="AlphaFoldDB" id="A0A838BQG3"/>
<proteinExistence type="predicted"/>
<reference evidence="1 2" key="1">
    <citation type="submission" date="2020-07" db="EMBL/GenBank/DDBJ databases">
        <title>Draft genome and description of Microvirga mediterraneensis Marseille-Q2068 sp. nov.</title>
        <authorList>
            <person name="Boxberger M."/>
        </authorList>
    </citation>
    <scope>NUCLEOTIDE SEQUENCE [LARGE SCALE GENOMIC DNA]</scope>
    <source>
        <strain evidence="1 2">Marseille-Q2068</strain>
    </source>
</reference>
<protein>
    <submittedName>
        <fullName evidence="1">Uncharacterized protein</fullName>
    </submittedName>
</protein>
<evidence type="ECO:0000313" key="1">
    <source>
        <dbReference type="EMBL" id="MBA1157777.1"/>
    </source>
</evidence>
<keyword evidence="2" id="KW-1185">Reference proteome</keyword>
<evidence type="ECO:0000313" key="2">
    <source>
        <dbReference type="Proteomes" id="UP000572984"/>
    </source>
</evidence>
<dbReference type="EMBL" id="JACDXJ010000001">
    <property type="protein sequence ID" value="MBA1157777.1"/>
    <property type="molecule type" value="Genomic_DNA"/>
</dbReference>
<gene>
    <name evidence="1" type="ORF">H0S73_16825</name>
</gene>
<organism evidence="1 2">
    <name type="scientific">Microvirga mediterraneensis</name>
    <dbReference type="NCBI Taxonomy" id="2754695"/>
    <lineage>
        <taxon>Bacteria</taxon>
        <taxon>Pseudomonadati</taxon>
        <taxon>Pseudomonadota</taxon>
        <taxon>Alphaproteobacteria</taxon>
        <taxon>Hyphomicrobiales</taxon>
        <taxon>Methylobacteriaceae</taxon>
        <taxon>Microvirga</taxon>
    </lineage>
</organism>
<dbReference type="Proteomes" id="UP000572984">
    <property type="component" value="Unassembled WGS sequence"/>
</dbReference>
<accession>A0A838BQG3</accession>
<sequence length="118" mass="14078">MMDAVVEIQQSIAEQVSRHWTVHAVERFIERYGAFDIDPQAFHDFVPRIEYRWRALFNRLPKRGKWSRIALITVRSWSPHKCGMVKVRVIYDHQTRVVITVLPPRLDDRKRKILSLVV</sequence>
<name>A0A838BQG3_9HYPH</name>
<comment type="caution">
    <text evidence="1">The sequence shown here is derived from an EMBL/GenBank/DDBJ whole genome shotgun (WGS) entry which is preliminary data.</text>
</comment>